<keyword evidence="1" id="KW-0472">Membrane</keyword>
<protein>
    <recommendedName>
        <fullName evidence="4">DUF4811 domain-containing protein</fullName>
    </recommendedName>
</protein>
<reference evidence="2 3" key="1">
    <citation type="journal article" date="2015" name="Genome Announc.">
        <title>Expanding the biotechnology potential of lactobacilli through comparative genomics of 213 strains and associated genera.</title>
        <authorList>
            <person name="Sun Z."/>
            <person name="Harris H.M."/>
            <person name="McCann A."/>
            <person name="Guo C."/>
            <person name="Argimon S."/>
            <person name="Zhang W."/>
            <person name="Yang X."/>
            <person name="Jeffery I.B."/>
            <person name="Cooney J.C."/>
            <person name="Kagawa T.F."/>
            <person name="Liu W."/>
            <person name="Song Y."/>
            <person name="Salvetti E."/>
            <person name="Wrobel A."/>
            <person name="Rasinkangas P."/>
            <person name="Parkhill J."/>
            <person name="Rea M.C."/>
            <person name="O'Sullivan O."/>
            <person name="Ritari J."/>
            <person name="Douillard F.P."/>
            <person name="Paul Ross R."/>
            <person name="Yang R."/>
            <person name="Briner A.E."/>
            <person name="Felis G.E."/>
            <person name="de Vos W.M."/>
            <person name="Barrangou R."/>
            <person name="Klaenhammer T.R."/>
            <person name="Caufield P.W."/>
            <person name="Cui Y."/>
            <person name="Zhang H."/>
            <person name="O'Toole P.W."/>
        </authorList>
    </citation>
    <scope>NUCLEOTIDE SEQUENCE [LARGE SCALE GENOMIC DNA]</scope>
    <source>
        <strain evidence="2 3">DSM 21115</strain>
    </source>
</reference>
<evidence type="ECO:0008006" key="4">
    <source>
        <dbReference type="Google" id="ProtNLM"/>
    </source>
</evidence>
<comment type="caution">
    <text evidence="2">The sequence shown here is derived from an EMBL/GenBank/DDBJ whole genome shotgun (WGS) entry which is preliminary data.</text>
</comment>
<keyword evidence="3" id="KW-1185">Reference proteome</keyword>
<keyword evidence="1" id="KW-1133">Transmembrane helix</keyword>
<sequence>MTLILLVLFVFIFSYLMIFKPNSLRRTIEILISFVVIAACLIGLVLNDNYHWGMHEVTTTKTVSLTPLESKRAALGIRRLGTGSERVILYRNAATPTKTSVTSTDKTTTSIKNGATAQVQIKTTRWQYKNHWARVFFALGNHTSKLAQRHYTFTLPSTWRTVTVKAK</sequence>
<name>A0A0R2NSI6_9LACO</name>
<gene>
    <name evidence="2" type="ORF">DY78_GL002223</name>
</gene>
<dbReference type="AlphaFoldDB" id="A0A0R2NSI6"/>
<organism evidence="2 3">
    <name type="scientific">Lactiplantibacillus fabifermentans DSM 21115</name>
    <dbReference type="NCBI Taxonomy" id="1413187"/>
    <lineage>
        <taxon>Bacteria</taxon>
        <taxon>Bacillati</taxon>
        <taxon>Bacillota</taxon>
        <taxon>Bacilli</taxon>
        <taxon>Lactobacillales</taxon>
        <taxon>Lactobacillaceae</taxon>
        <taxon>Lactiplantibacillus</taxon>
    </lineage>
</organism>
<proteinExistence type="predicted"/>
<dbReference type="RefSeq" id="WP_024626134.1">
    <property type="nucleotide sequence ID" value="NZ_AYGX02000036.1"/>
</dbReference>
<evidence type="ECO:0000256" key="1">
    <source>
        <dbReference type="SAM" id="Phobius"/>
    </source>
</evidence>
<evidence type="ECO:0000313" key="3">
    <source>
        <dbReference type="Proteomes" id="UP000050920"/>
    </source>
</evidence>
<dbReference type="InterPro" id="IPR032083">
    <property type="entry name" value="DUF4811"/>
</dbReference>
<evidence type="ECO:0000313" key="2">
    <source>
        <dbReference type="EMBL" id="KRO28633.1"/>
    </source>
</evidence>
<dbReference type="Proteomes" id="UP000050920">
    <property type="component" value="Unassembled WGS sequence"/>
</dbReference>
<dbReference type="Pfam" id="PF16069">
    <property type="entry name" value="DUF4811"/>
    <property type="match status" value="1"/>
</dbReference>
<accession>A0A0R2NSI6</accession>
<dbReference type="EMBL" id="AYGX02000036">
    <property type="protein sequence ID" value="KRO28633.1"/>
    <property type="molecule type" value="Genomic_DNA"/>
</dbReference>
<feature type="transmembrane region" description="Helical" evidence="1">
    <location>
        <begin position="28"/>
        <end position="46"/>
    </location>
</feature>
<keyword evidence="1" id="KW-0812">Transmembrane</keyword>